<comment type="caution">
    <text evidence="2">The sequence shown here is derived from an EMBL/GenBank/DDBJ whole genome shotgun (WGS) entry which is preliminary data.</text>
</comment>
<evidence type="ECO:0000313" key="2">
    <source>
        <dbReference type="EMBL" id="CAE1298696.1"/>
    </source>
</evidence>
<protein>
    <submittedName>
        <fullName evidence="2">Uncharacterized protein</fullName>
    </submittedName>
</protein>
<sequence>MNASPAWPRASRTMSPPAASTKRSSSASGAATIWARLSSDPHVTDAIKAFARGRYDRRHRGRYRIAPFIVRRSAASAERAGPWPADQHPRTLVPYIAAAGERRQSRPSIRCARSRHSACRPGCAGLPLRASAARVPTAPRSRCSQRRRPPSSQHSTRRASMWCRSVPLRGPRFGSTPRSVSSRKARPTCRAGPRSSTA</sequence>
<feature type="region of interest" description="Disordered" evidence="1">
    <location>
        <begin position="130"/>
        <end position="198"/>
    </location>
</feature>
<proteinExistence type="predicted"/>
<keyword evidence="3" id="KW-1185">Reference proteome</keyword>
<gene>
    <name evidence="2" type="ORF">SPHA_52731</name>
</gene>
<name>A0A812DBB1_ACAPH</name>
<reference evidence="2" key="1">
    <citation type="submission" date="2021-01" db="EMBL/GenBank/DDBJ databases">
        <authorList>
            <person name="Li R."/>
            <person name="Bekaert M."/>
        </authorList>
    </citation>
    <scope>NUCLEOTIDE SEQUENCE</scope>
    <source>
        <strain evidence="2">Farmed</strain>
    </source>
</reference>
<dbReference type="AlphaFoldDB" id="A0A812DBB1"/>
<feature type="region of interest" description="Disordered" evidence="1">
    <location>
        <begin position="1"/>
        <end position="29"/>
    </location>
</feature>
<dbReference type="Proteomes" id="UP000597762">
    <property type="component" value="Unassembled WGS sequence"/>
</dbReference>
<organism evidence="2 3">
    <name type="scientific">Acanthosepion pharaonis</name>
    <name type="common">Pharaoh cuttlefish</name>
    <name type="synonym">Sepia pharaonis</name>
    <dbReference type="NCBI Taxonomy" id="158019"/>
    <lineage>
        <taxon>Eukaryota</taxon>
        <taxon>Metazoa</taxon>
        <taxon>Spiralia</taxon>
        <taxon>Lophotrochozoa</taxon>
        <taxon>Mollusca</taxon>
        <taxon>Cephalopoda</taxon>
        <taxon>Coleoidea</taxon>
        <taxon>Decapodiformes</taxon>
        <taxon>Sepiida</taxon>
        <taxon>Sepiina</taxon>
        <taxon>Sepiidae</taxon>
        <taxon>Acanthosepion</taxon>
    </lineage>
</organism>
<evidence type="ECO:0000313" key="3">
    <source>
        <dbReference type="Proteomes" id="UP000597762"/>
    </source>
</evidence>
<accession>A0A812DBB1</accession>
<evidence type="ECO:0000256" key="1">
    <source>
        <dbReference type="SAM" id="MobiDB-lite"/>
    </source>
</evidence>
<dbReference type="EMBL" id="CAHIKZ030003317">
    <property type="protein sequence ID" value="CAE1298696.1"/>
    <property type="molecule type" value="Genomic_DNA"/>
</dbReference>